<dbReference type="RefSeq" id="WP_124844944.1">
    <property type="nucleotide sequence ID" value="NZ_RQZG01000010.1"/>
</dbReference>
<feature type="transmembrane region" description="Helical" evidence="6">
    <location>
        <begin position="84"/>
        <end position="105"/>
    </location>
</feature>
<comment type="subcellular location">
    <subcellularLocation>
        <location evidence="1">Cell membrane</location>
        <topology evidence="1">Multi-pass membrane protein</topology>
    </subcellularLocation>
</comment>
<dbReference type="PANTHER" id="PTHR23513">
    <property type="entry name" value="INTEGRAL MEMBRANE EFFLUX PROTEIN-RELATED"/>
    <property type="match status" value="1"/>
</dbReference>
<feature type="transmembrane region" description="Helical" evidence="6">
    <location>
        <begin position="373"/>
        <end position="395"/>
    </location>
</feature>
<reference evidence="7 8" key="1">
    <citation type="submission" date="2018-11" db="EMBL/GenBank/DDBJ databases">
        <title>Genomes From Bacteria Associated with the Canine Oral Cavity: a Test Case for Automated Genome-Based Taxonomic Assignment.</title>
        <authorList>
            <person name="Coil D.A."/>
            <person name="Jospin G."/>
            <person name="Darling A.E."/>
            <person name="Wallis C."/>
            <person name="Davis I.J."/>
            <person name="Harris S."/>
            <person name="Eisen J.A."/>
            <person name="Holcombe L.J."/>
            <person name="O'Flynn C."/>
        </authorList>
    </citation>
    <scope>NUCLEOTIDE SEQUENCE [LARGE SCALE GENOMIC DNA]</scope>
    <source>
        <strain evidence="7 8">OH887_COT-365</strain>
    </source>
</reference>
<evidence type="ECO:0000256" key="3">
    <source>
        <dbReference type="ARBA" id="ARBA00022692"/>
    </source>
</evidence>
<evidence type="ECO:0000256" key="4">
    <source>
        <dbReference type="ARBA" id="ARBA00022989"/>
    </source>
</evidence>
<feature type="transmembrane region" description="Helical" evidence="6">
    <location>
        <begin position="242"/>
        <end position="268"/>
    </location>
</feature>
<dbReference type="EMBL" id="RQZG01000010">
    <property type="protein sequence ID" value="RRD04554.1"/>
    <property type="molecule type" value="Genomic_DNA"/>
</dbReference>
<dbReference type="Gene3D" id="1.20.1250.20">
    <property type="entry name" value="MFS general substrate transporter like domains"/>
    <property type="match status" value="1"/>
</dbReference>
<evidence type="ECO:0000313" key="8">
    <source>
        <dbReference type="Proteomes" id="UP000280819"/>
    </source>
</evidence>
<evidence type="ECO:0000256" key="2">
    <source>
        <dbReference type="ARBA" id="ARBA00022475"/>
    </source>
</evidence>
<accession>A0A3P1T5F3</accession>
<evidence type="ECO:0000256" key="6">
    <source>
        <dbReference type="SAM" id="Phobius"/>
    </source>
</evidence>
<feature type="transmembrane region" description="Helical" evidence="6">
    <location>
        <begin position="152"/>
        <end position="176"/>
    </location>
</feature>
<sequence length="439" mass="45566">MGAGAALRRLWRHAGFRRLLTLRALSQSADGTVQVGMAAYLLFSPASQPDAWSIAAILAITFLPFTLLGPFVSPLLDTWSRRQVVVVSDLLRAALSVLVGALILVGATTSGWQVALFAGLLALLSINRFMLAGLTAGLQHVVDEDEYLTASSILPMVGPMGVVVGALLGMAARLGLAPWLGVDPANAVVFWVAAALFLGSVALGLGFRRDALGPVPGAARVRARQVGRELAVALQHLAGRPVAGLAIGVLFGVRMLFGLFSVAVILAFRNLLNDDPVAALADLTLWGTLAGVGFIGASAVVPPLVRRLGLRWSAVVVLVVAAVATGGALSGVRPLLLGLSVLVGLGTQCYKIAADTFVQAHVAEEFKGRAFTFYDMAFNGAFVLAAVVAAVLLPTTGIGPGVAPGLAAAWLLLAAVFWWASGRTGAAEFEKGTEDLLRR</sequence>
<evidence type="ECO:0000313" key="7">
    <source>
        <dbReference type="EMBL" id="RRD04554.1"/>
    </source>
</evidence>
<proteinExistence type="predicted"/>
<dbReference type="GO" id="GO:0005886">
    <property type="term" value="C:plasma membrane"/>
    <property type="evidence" value="ECO:0007669"/>
    <property type="project" value="UniProtKB-SubCell"/>
</dbReference>
<feature type="transmembrane region" description="Helical" evidence="6">
    <location>
        <begin position="283"/>
        <end position="305"/>
    </location>
</feature>
<dbReference type="InterPro" id="IPR036259">
    <property type="entry name" value="MFS_trans_sf"/>
</dbReference>
<feature type="transmembrane region" description="Helical" evidence="6">
    <location>
        <begin position="312"/>
        <end position="329"/>
    </location>
</feature>
<feature type="transmembrane region" description="Helical" evidence="6">
    <location>
        <begin position="51"/>
        <end position="72"/>
    </location>
</feature>
<dbReference type="AlphaFoldDB" id="A0A3P1T5F3"/>
<feature type="transmembrane region" description="Helical" evidence="6">
    <location>
        <begin position="111"/>
        <end position="131"/>
    </location>
</feature>
<feature type="transmembrane region" description="Helical" evidence="6">
    <location>
        <begin position="188"/>
        <end position="207"/>
    </location>
</feature>
<gene>
    <name evidence="7" type="ORF">EII34_09610</name>
</gene>
<keyword evidence="5 6" id="KW-0472">Membrane</keyword>
<dbReference type="OrthoDB" id="3688258at2"/>
<feature type="transmembrane region" description="Helical" evidence="6">
    <location>
        <begin position="401"/>
        <end position="421"/>
    </location>
</feature>
<dbReference type="PANTHER" id="PTHR23513:SF17">
    <property type="entry name" value="MEMBRANE PROTEIN"/>
    <property type="match status" value="1"/>
</dbReference>
<evidence type="ECO:0000256" key="1">
    <source>
        <dbReference type="ARBA" id="ARBA00004651"/>
    </source>
</evidence>
<keyword evidence="4 6" id="KW-1133">Transmembrane helix</keyword>
<dbReference type="Proteomes" id="UP000280819">
    <property type="component" value="Unassembled WGS sequence"/>
</dbReference>
<keyword evidence="2" id="KW-1003">Cell membrane</keyword>
<organism evidence="7 8">
    <name type="scientific">Arachnia propionica</name>
    <dbReference type="NCBI Taxonomy" id="1750"/>
    <lineage>
        <taxon>Bacteria</taxon>
        <taxon>Bacillati</taxon>
        <taxon>Actinomycetota</taxon>
        <taxon>Actinomycetes</taxon>
        <taxon>Propionibacteriales</taxon>
        <taxon>Propionibacteriaceae</taxon>
        <taxon>Arachnia</taxon>
    </lineage>
</organism>
<name>A0A3P1T5F3_9ACTN</name>
<evidence type="ECO:0000256" key="5">
    <source>
        <dbReference type="ARBA" id="ARBA00023136"/>
    </source>
</evidence>
<dbReference type="SUPFAM" id="SSF103473">
    <property type="entry name" value="MFS general substrate transporter"/>
    <property type="match status" value="1"/>
</dbReference>
<keyword evidence="3 6" id="KW-0812">Transmembrane</keyword>
<protein>
    <submittedName>
        <fullName evidence="7">MFS transporter</fullName>
    </submittedName>
</protein>
<comment type="caution">
    <text evidence="7">The sequence shown here is derived from an EMBL/GenBank/DDBJ whole genome shotgun (WGS) entry which is preliminary data.</text>
</comment>